<feature type="region of interest" description="Disordered" evidence="1">
    <location>
        <begin position="48"/>
        <end position="71"/>
    </location>
</feature>
<keyword evidence="3" id="KW-1185">Reference proteome</keyword>
<dbReference type="AlphaFoldDB" id="A0AAP4BDC2"/>
<reference evidence="2 3" key="1">
    <citation type="submission" date="2023-05" db="EMBL/GenBank/DDBJ databases">
        <title>[ruminococcus] sp. nov., isolated from a pig farm feces dump.</title>
        <authorList>
            <person name="Chang Y.-H."/>
        </authorList>
    </citation>
    <scope>NUCLEOTIDE SEQUENCE [LARGE SCALE GENOMIC DNA]</scope>
    <source>
        <strain evidence="2 3">YH-rum2234</strain>
    </source>
</reference>
<name>A0AAP4BDC2_9FIRM</name>
<gene>
    <name evidence="2" type="ORF">QJ036_09510</name>
</gene>
<dbReference type="EMBL" id="JASGBQ010000017">
    <property type="protein sequence ID" value="MDI9242706.1"/>
    <property type="molecule type" value="Genomic_DNA"/>
</dbReference>
<evidence type="ECO:0000256" key="1">
    <source>
        <dbReference type="SAM" id="MobiDB-lite"/>
    </source>
</evidence>
<proteinExistence type="predicted"/>
<accession>A0AAP4BDC2</accession>
<comment type="caution">
    <text evidence="2">The sequence shown here is derived from an EMBL/GenBank/DDBJ whole genome shotgun (WGS) entry which is preliminary data.</text>
</comment>
<organism evidence="2 3">
    <name type="scientific">Fusibacillus kribbianus</name>
    <dbReference type="NCBI Taxonomy" id="3044208"/>
    <lineage>
        <taxon>Bacteria</taxon>
        <taxon>Bacillati</taxon>
        <taxon>Bacillota</taxon>
        <taxon>Clostridia</taxon>
        <taxon>Lachnospirales</taxon>
        <taxon>Lachnospiraceae</taxon>
        <taxon>Fusibacillus</taxon>
    </lineage>
</organism>
<dbReference type="RefSeq" id="WP_283231152.1">
    <property type="nucleotide sequence ID" value="NZ_JASGBQ010000017.1"/>
</dbReference>
<evidence type="ECO:0000313" key="2">
    <source>
        <dbReference type="EMBL" id="MDI9242706.1"/>
    </source>
</evidence>
<evidence type="ECO:0000313" key="3">
    <source>
        <dbReference type="Proteomes" id="UP001300383"/>
    </source>
</evidence>
<sequence>MKLLVIILLFVFVFFVGYFATGGVDRFIKKNCSPKGFDLDLDSLLEPYEPPSGKKKASENKQINKKTDKRR</sequence>
<protein>
    <submittedName>
        <fullName evidence="2">Uncharacterized protein</fullName>
    </submittedName>
</protein>
<dbReference type="Proteomes" id="UP001300383">
    <property type="component" value="Unassembled WGS sequence"/>
</dbReference>